<organism evidence="1 2">
    <name type="scientific">Chloroflexus aurantiacus (strain ATCC 29366 / DSM 635 / J-10-fl)</name>
    <dbReference type="NCBI Taxonomy" id="324602"/>
    <lineage>
        <taxon>Bacteria</taxon>
        <taxon>Bacillati</taxon>
        <taxon>Chloroflexota</taxon>
        <taxon>Chloroflexia</taxon>
        <taxon>Chloroflexales</taxon>
        <taxon>Chloroflexineae</taxon>
        <taxon>Chloroflexaceae</taxon>
        <taxon>Chloroflexus</taxon>
    </lineage>
</organism>
<keyword evidence="2" id="KW-1185">Reference proteome</keyword>
<proteinExistence type="predicted"/>
<dbReference type="HOGENOM" id="CLU_2380987_0_0_0"/>
<dbReference type="KEGG" id="cau:Caur_3259"/>
<dbReference type="Proteomes" id="UP000002008">
    <property type="component" value="Chromosome"/>
</dbReference>
<name>A9WIY8_CHLAA</name>
<accession>A9WIY8</accession>
<reference evidence="2" key="1">
    <citation type="journal article" date="2011" name="BMC Genomics">
        <title>Complete genome sequence of the filamentous anoxygenic phototrophic bacterium Chloroflexus aurantiacus.</title>
        <authorList>
            <person name="Tang K.H."/>
            <person name="Barry K."/>
            <person name="Chertkov O."/>
            <person name="Dalin E."/>
            <person name="Han C.S."/>
            <person name="Hauser L.J."/>
            <person name="Honchak B.M."/>
            <person name="Karbach L.E."/>
            <person name="Land M.L."/>
            <person name="Lapidus A."/>
            <person name="Larimer F.W."/>
            <person name="Mikhailova N."/>
            <person name="Pitluck S."/>
            <person name="Pierson B.K."/>
            <person name="Blankenship R.E."/>
        </authorList>
    </citation>
    <scope>NUCLEOTIDE SEQUENCE [LARGE SCALE GENOMIC DNA]</scope>
    <source>
        <strain evidence="2">ATCC 29366 / DSM 635 / J-10-fl</strain>
    </source>
</reference>
<dbReference type="EMBL" id="CP000909">
    <property type="protein sequence ID" value="ABY36447.1"/>
    <property type="molecule type" value="Genomic_DNA"/>
</dbReference>
<gene>
    <name evidence="1" type="ordered locus">Caur_3259</name>
</gene>
<dbReference type="InParanoid" id="A9WIY8"/>
<dbReference type="EnsemblBacteria" id="ABY36447">
    <property type="protein sequence ID" value="ABY36447"/>
    <property type="gene ID" value="Caur_3259"/>
</dbReference>
<evidence type="ECO:0000313" key="2">
    <source>
        <dbReference type="Proteomes" id="UP000002008"/>
    </source>
</evidence>
<protein>
    <submittedName>
        <fullName evidence="1">Uncharacterized protein</fullName>
    </submittedName>
</protein>
<sequence>MDYYQILYSILGKYVKRFCAKVPNGNRVYVDHEEITIITEWQRFWFAAFYQSVPDSVIETVSPAATAPYPITSTTIRSYDPTRREALVSVLYTG</sequence>
<evidence type="ECO:0000313" key="1">
    <source>
        <dbReference type="EMBL" id="ABY36447.1"/>
    </source>
</evidence>
<dbReference type="AlphaFoldDB" id="A9WIY8"/>